<dbReference type="Proteomes" id="UP000000286">
    <property type="component" value="Chromosome XIII"/>
</dbReference>
<protein>
    <submittedName>
        <fullName evidence="2">EC1118_1M3_5028p</fullName>
    </submittedName>
</protein>
<keyword evidence="1" id="KW-0472">Membrane</keyword>
<keyword evidence="1" id="KW-0812">Transmembrane</keyword>
<dbReference type="AlphaFoldDB" id="C8ZFF8"/>
<keyword evidence="1" id="KW-1133">Transmembrane helix</keyword>
<reference evidence="2 3" key="1">
    <citation type="journal article" date="2009" name="Proc. Natl. Acad. Sci. U.S.A.">
        <title>Eukaryote-to-eukaryote gene transfer events revealed by the genome sequence of the wine yeast Saccharomyces cerevisiae EC1118.</title>
        <authorList>
            <person name="Novo M."/>
            <person name="Bigey F."/>
            <person name="Beyne E."/>
            <person name="Galeote V."/>
            <person name="Gavory F."/>
            <person name="Mallet S."/>
            <person name="Cambot B."/>
            <person name="Legras J.L."/>
            <person name="Wincker P."/>
            <person name="Casaregola S."/>
            <person name="Dequin S."/>
        </authorList>
    </citation>
    <scope>NUCLEOTIDE SEQUENCE [LARGE SCALE GENOMIC DNA]</scope>
    <source>
        <strain evidence="3">Lalvin EC1118 / Prise de mousse</strain>
    </source>
</reference>
<organism evidence="2 3">
    <name type="scientific">Saccharomyces cerevisiae (strain Lalvin EC1118 / Prise de mousse)</name>
    <name type="common">Baker's yeast</name>
    <dbReference type="NCBI Taxonomy" id="643680"/>
    <lineage>
        <taxon>Eukaryota</taxon>
        <taxon>Fungi</taxon>
        <taxon>Dikarya</taxon>
        <taxon>Ascomycota</taxon>
        <taxon>Saccharomycotina</taxon>
        <taxon>Saccharomycetes</taxon>
        <taxon>Saccharomycetales</taxon>
        <taxon>Saccharomycetaceae</taxon>
        <taxon>Saccharomyces</taxon>
    </lineage>
</organism>
<evidence type="ECO:0000313" key="2">
    <source>
        <dbReference type="EMBL" id="CAY82124.1"/>
    </source>
</evidence>
<dbReference type="EMBL" id="FN393082">
    <property type="protein sequence ID" value="CAY82124.1"/>
    <property type="molecule type" value="Genomic_DNA"/>
</dbReference>
<evidence type="ECO:0000256" key="1">
    <source>
        <dbReference type="SAM" id="Phobius"/>
    </source>
</evidence>
<name>C8ZFF8_YEAS8</name>
<proteinExistence type="predicted"/>
<accession>C8ZFF8</accession>
<evidence type="ECO:0000313" key="3">
    <source>
        <dbReference type="Proteomes" id="UP000000286"/>
    </source>
</evidence>
<sequence length="136" mass="15211">MAFKVGCDNFSSSNFSTQVVCSPSGAALFCFEVLFSSTTGSSVDSESLERLFDGVAILLLLILLSLTNYYSIQLSNSYVLKYRVYTIKSHLIAKANIEKKKKKKKEKANKKFSIRVTKNRLSPGKQFLVVIHSSLR</sequence>
<gene>
    <name evidence="2" type="ORF">EC1118_1M3_5028g</name>
</gene>
<dbReference type="HOGENOM" id="CLU_2110843_0_0_1"/>
<feature type="transmembrane region" description="Helical" evidence="1">
    <location>
        <begin position="51"/>
        <end position="72"/>
    </location>
</feature>